<dbReference type="InterPro" id="IPR001132">
    <property type="entry name" value="SMAD_dom_Dwarfin-type"/>
</dbReference>
<keyword evidence="4 7" id="KW-0805">Transcription regulation</keyword>
<dbReference type="GO" id="GO:0051239">
    <property type="term" value="P:regulation of multicellular organismal process"/>
    <property type="evidence" value="ECO:0007669"/>
    <property type="project" value="UniProtKB-ARBA"/>
</dbReference>
<dbReference type="AlphaFoldDB" id="A0A087UFV8"/>
<dbReference type="GO" id="GO:0050793">
    <property type="term" value="P:regulation of developmental process"/>
    <property type="evidence" value="ECO:0007669"/>
    <property type="project" value="UniProtKB-ARBA"/>
</dbReference>
<keyword evidence="7" id="KW-0963">Cytoplasm</keyword>
<name>A0A087UFV8_STEMI</name>
<gene>
    <name evidence="11" type="ORF">X975_22766</name>
</gene>
<dbReference type="EMBL" id="KK119631">
    <property type="protein sequence ID" value="KFM76247.1"/>
    <property type="molecule type" value="Genomic_DNA"/>
</dbReference>
<keyword evidence="3" id="KW-0862">Zinc</keyword>
<protein>
    <recommendedName>
        <fullName evidence="7">Mothers against decapentaplegic homolog</fullName>
        <shortName evidence="7">MAD homolog</shortName>
        <shortName evidence="7">Mothers against DPP homolog</shortName>
    </recommendedName>
    <alternativeName>
        <fullName evidence="7">SMAD family member</fullName>
    </alternativeName>
</protein>
<dbReference type="GO" id="GO:0071144">
    <property type="term" value="C:heteromeric SMAD protein complex"/>
    <property type="evidence" value="ECO:0007669"/>
    <property type="project" value="TreeGrafter"/>
</dbReference>
<evidence type="ECO:0000256" key="6">
    <source>
        <dbReference type="ARBA" id="ARBA00023242"/>
    </source>
</evidence>
<evidence type="ECO:0000256" key="3">
    <source>
        <dbReference type="ARBA" id="ARBA00022833"/>
    </source>
</evidence>
<dbReference type="Proteomes" id="UP000054359">
    <property type="component" value="Unassembled WGS sequence"/>
</dbReference>
<dbReference type="SMART" id="SM00524">
    <property type="entry name" value="DWB"/>
    <property type="match status" value="1"/>
</dbReference>
<evidence type="ECO:0000256" key="7">
    <source>
        <dbReference type="RuleBase" id="RU361195"/>
    </source>
</evidence>
<evidence type="ECO:0000313" key="12">
    <source>
        <dbReference type="Proteomes" id="UP000054359"/>
    </source>
</evidence>
<keyword evidence="2" id="KW-0479">Metal-binding</keyword>
<dbReference type="PROSITE" id="PS51075">
    <property type="entry name" value="MH1"/>
    <property type="match status" value="1"/>
</dbReference>
<dbReference type="PANTHER" id="PTHR13703:SF54">
    <property type="entry name" value="MOTHERS AGAINST DECAPENTAPLEGIC HOMOLOG"/>
    <property type="match status" value="1"/>
</dbReference>
<evidence type="ECO:0000256" key="2">
    <source>
        <dbReference type="ARBA" id="ARBA00022723"/>
    </source>
</evidence>
<feature type="domain" description="MH1" evidence="9">
    <location>
        <begin position="72"/>
        <end position="197"/>
    </location>
</feature>
<dbReference type="Pfam" id="PF03166">
    <property type="entry name" value="MH2"/>
    <property type="match status" value="1"/>
</dbReference>
<dbReference type="GO" id="GO:0070411">
    <property type="term" value="F:I-SMAD binding"/>
    <property type="evidence" value="ECO:0007669"/>
    <property type="project" value="TreeGrafter"/>
</dbReference>
<evidence type="ECO:0000313" key="11">
    <source>
        <dbReference type="EMBL" id="KFM76247.1"/>
    </source>
</evidence>
<evidence type="ECO:0000259" key="9">
    <source>
        <dbReference type="PROSITE" id="PS51075"/>
    </source>
</evidence>
<dbReference type="GO" id="GO:0140416">
    <property type="term" value="F:transcription regulator inhibitor activity"/>
    <property type="evidence" value="ECO:0007669"/>
    <property type="project" value="TreeGrafter"/>
</dbReference>
<dbReference type="GO" id="GO:0006357">
    <property type="term" value="P:regulation of transcription by RNA polymerase II"/>
    <property type="evidence" value="ECO:0007669"/>
    <property type="project" value="TreeGrafter"/>
</dbReference>
<reference evidence="11 12" key="1">
    <citation type="submission" date="2013-11" db="EMBL/GenBank/DDBJ databases">
        <title>Genome sequencing of Stegodyphus mimosarum.</title>
        <authorList>
            <person name="Bechsgaard J."/>
        </authorList>
    </citation>
    <scope>NUCLEOTIDE SEQUENCE [LARGE SCALE GENOMIC DNA]</scope>
</reference>
<dbReference type="GO" id="GO:0009791">
    <property type="term" value="P:post-embryonic development"/>
    <property type="evidence" value="ECO:0007669"/>
    <property type="project" value="UniProtKB-ARBA"/>
</dbReference>
<dbReference type="InterPro" id="IPR013019">
    <property type="entry name" value="MAD_homology_MH1"/>
</dbReference>
<dbReference type="OrthoDB" id="5946219at2759"/>
<sequence>MRCGYRKLSEHHLFLCIVHVLLAVLLSGQCLSAAPVVALGHRCKHRCYHPRLLRAPTVNAPSEARTTKLCCSTVFMFGTKRSALLKRLSKIPSHETQRTVETLLKRLNVAQLEALATSVETRGAEEAPCILLPVGELRLGRGSPISAHVLFCQLFRWIDLVSPHELRRLPNCLSPQDRFTICCNPYHWSRHYKPDSPPPPYTRHPQELKVEDSVPSEPLSRFTSHLTESSESSLTWCNIAYWELSSRVGRLLPVTQPTINVFANLPHGDGLCLETLTQSRNTENSSVQQTRTKVGHGITLFRENQAVWMYNRSGYSVFVNSPTLDPPNTRNLTVHKVLPGYSIKIFDYERSKYNQRCRDPSLLKDGPFDPHAVRISFVKGWGSNYSRRFVTSCPCWLEVMFLVNR</sequence>
<dbReference type="InterPro" id="IPR036578">
    <property type="entry name" value="SMAD_MH1_sf"/>
</dbReference>
<keyword evidence="8" id="KW-0732">Signal</keyword>
<dbReference type="SUPFAM" id="SSF49879">
    <property type="entry name" value="SMAD/FHA domain"/>
    <property type="match status" value="1"/>
</dbReference>
<dbReference type="Gene3D" id="3.90.520.10">
    <property type="entry name" value="SMAD MH1 domain"/>
    <property type="match status" value="1"/>
</dbReference>
<keyword evidence="12" id="KW-1185">Reference proteome</keyword>
<dbReference type="InterPro" id="IPR017855">
    <property type="entry name" value="SMAD-like_dom_sf"/>
</dbReference>
<accession>A0A087UFV8</accession>
<dbReference type="Gene3D" id="2.60.200.10">
    <property type="match status" value="1"/>
</dbReference>
<dbReference type="FunFam" id="2.60.200.10:FF:000004">
    <property type="entry name" value="Mothers against decapentaplegic homolog"/>
    <property type="match status" value="1"/>
</dbReference>
<comment type="similarity">
    <text evidence="1 7">Belongs to the dwarfin/SMAD family.</text>
</comment>
<dbReference type="InterPro" id="IPR008984">
    <property type="entry name" value="SMAD_FHA_dom_sf"/>
</dbReference>
<dbReference type="InterPro" id="IPR013790">
    <property type="entry name" value="Dwarfin"/>
</dbReference>
<dbReference type="GO" id="GO:0009653">
    <property type="term" value="P:anatomical structure morphogenesis"/>
    <property type="evidence" value="ECO:0007669"/>
    <property type="project" value="TreeGrafter"/>
</dbReference>
<dbReference type="PANTHER" id="PTHR13703">
    <property type="entry name" value="SMAD"/>
    <property type="match status" value="1"/>
</dbReference>
<keyword evidence="5 7" id="KW-0804">Transcription</keyword>
<dbReference type="GO" id="GO:0046872">
    <property type="term" value="F:metal ion binding"/>
    <property type="evidence" value="ECO:0007669"/>
    <property type="project" value="UniProtKB-KW"/>
</dbReference>
<dbReference type="PROSITE" id="PS51076">
    <property type="entry name" value="MH2"/>
    <property type="match status" value="1"/>
</dbReference>
<dbReference type="InterPro" id="IPR003619">
    <property type="entry name" value="MAD_homology1_Dwarfin-type"/>
</dbReference>
<organism evidence="11 12">
    <name type="scientific">Stegodyphus mimosarum</name>
    <name type="common">African social velvet spider</name>
    <dbReference type="NCBI Taxonomy" id="407821"/>
    <lineage>
        <taxon>Eukaryota</taxon>
        <taxon>Metazoa</taxon>
        <taxon>Ecdysozoa</taxon>
        <taxon>Arthropoda</taxon>
        <taxon>Chelicerata</taxon>
        <taxon>Arachnida</taxon>
        <taxon>Araneae</taxon>
        <taxon>Araneomorphae</taxon>
        <taxon>Entelegynae</taxon>
        <taxon>Eresoidea</taxon>
        <taxon>Eresidae</taxon>
        <taxon>Stegodyphus</taxon>
    </lineage>
</organism>
<dbReference type="Pfam" id="PF03165">
    <property type="entry name" value="MH1"/>
    <property type="match status" value="1"/>
</dbReference>
<dbReference type="OMA" id="YNRSEYP"/>
<evidence type="ECO:0000256" key="1">
    <source>
        <dbReference type="ARBA" id="ARBA00005545"/>
    </source>
</evidence>
<comment type="subcellular location">
    <subcellularLocation>
        <location evidence="7">Cytoplasm</location>
    </subcellularLocation>
    <subcellularLocation>
        <location evidence="7">Nucleus</location>
    </subcellularLocation>
</comment>
<evidence type="ECO:0000256" key="5">
    <source>
        <dbReference type="ARBA" id="ARBA00023163"/>
    </source>
</evidence>
<dbReference type="SMART" id="SM00523">
    <property type="entry name" value="DWA"/>
    <property type="match status" value="1"/>
</dbReference>
<evidence type="ECO:0000256" key="4">
    <source>
        <dbReference type="ARBA" id="ARBA00023015"/>
    </source>
</evidence>
<feature type="signal peptide" evidence="8">
    <location>
        <begin position="1"/>
        <end position="33"/>
    </location>
</feature>
<proteinExistence type="inferred from homology"/>
<dbReference type="GO" id="GO:0005737">
    <property type="term" value="C:cytoplasm"/>
    <property type="evidence" value="ECO:0007669"/>
    <property type="project" value="UniProtKB-SubCell"/>
</dbReference>
<dbReference type="GO" id="GO:0060395">
    <property type="term" value="P:SMAD protein signal transduction"/>
    <property type="evidence" value="ECO:0007669"/>
    <property type="project" value="TreeGrafter"/>
</dbReference>
<keyword evidence="6 7" id="KW-0539">Nucleus</keyword>
<evidence type="ECO:0000259" key="10">
    <source>
        <dbReference type="PROSITE" id="PS51076"/>
    </source>
</evidence>
<dbReference type="STRING" id="407821.A0A087UFV8"/>
<evidence type="ECO:0000256" key="8">
    <source>
        <dbReference type="SAM" id="SignalP"/>
    </source>
</evidence>
<dbReference type="SUPFAM" id="SSF56366">
    <property type="entry name" value="SMAD MH1 domain"/>
    <property type="match status" value="1"/>
</dbReference>
<dbReference type="CDD" id="cd10489">
    <property type="entry name" value="MH1_SMAD_6_7"/>
    <property type="match status" value="1"/>
</dbReference>
<feature type="chain" id="PRO_5001830473" description="Mothers against decapentaplegic homolog" evidence="8">
    <location>
        <begin position="34"/>
        <end position="405"/>
    </location>
</feature>
<feature type="domain" description="MH2" evidence="10">
    <location>
        <begin position="236"/>
        <end position="405"/>
    </location>
</feature>
<dbReference type="GO" id="GO:0030154">
    <property type="term" value="P:cell differentiation"/>
    <property type="evidence" value="ECO:0007669"/>
    <property type="project" value="TreeGrafter"/>
</dbReference>
<feature type="non-terminal residue" evidence="11">
    <location>
        <position position="405"/>
    </location>
</feature>